<evidence type="ECO:0000313" key="2">
    <source>
        <dbReference type="Proteomes" id="UP000019253"/>
    </source>
</evidence>
<keyword evidence="1" id="KW-0645">Protease</keyword>
<gene>
    <name evidence="1" type="ORF">PGRAN_09301</name>
</gene>
<name>W7BJI4_9LIST</name>
<evidence type="ECO:0000313" key="1">
    <source>
        <dbReference type="EMBL" id="EUJ23351.1"/>
    </source>
</evidence>
<proteinExistence type="predicted"/>
<sequence>MAVQLKDSDTLGYIDGKKTETINVVTKDDVAKSNWFMLTLQNIGDFFTGIWDYITDGVQGWFN</sequence>
<organism evidence="1 2">
    <name type="scientific">Listeria grandensis FSL F6-0971</name>
    <dbReference type="NCBI Taxonomy" id="1265819"/>
    <lineage>
        <taxon>Bacteria</taxon>
        <taxon>Bacillati</taxon>
        <taxon>Bacillota</taxon>
        <taxon>Bacilli</taxon>
        <taxon>Bacillales</taxon>
        <taxon>Listeriaceae</taxon>
        <taxon>Listeria</taxon>
    </lineage>
</organism>
<dbReference type="AlphaFoldDB" id="W7BJI4"/>
<dbReference type="STRING" id="1265819.PGRAN_09301"/>
<keyword evidence="1" id="KW-0121">Carboxypeptidase</keyword>
<dbReference type="Proteomes" id="UP000019253">
    <property type="component" value="Unassembled WGS sequence"/>
</dbReference>
<comment type="caution">
    <text evidence="1">The sequence shown here is derived from an EMBL/GenBank/DDBJ whole genome shotgun (WGS) entry which is preliminary data.</text>
</comment>
<keyword evidence="1" id="KW-0378">Hydrolase</keyword>
<keyword evidence="2" id="KW-1185">Reference proteome</keyword>
<accession>W7BJI4</accession>
<protein>
    <submittedName>
        <fullName evidence="1">D-alanyl-D-alanine carboxypeptidase</fullName>
    </submittedName>
</protein>
<reference evidence="1 2" key="1">
    <citation type="journal article" date="2014" name="Int. J. Syst. Evol. Microbiol.">
        <title>Listeria floridensis sp. nov., Listeria aquatica sp. nov., Listeria cornellensis sp. nov., Listeria riparia sp. nov. and Listeria grandensis sp. nov., from agricultural and natural environments.</title>
        <authorList>
            <person name="den Bakker H.C."/>
            <person name="Warchocki S."/>
            <person name="Wright E.M."/>
            <person name="Allred A.F."/>
            <person name="Ahlstrom C."/>
            <person name="Manuel C.S."/>
            <person name="Stasiewicz M.J."/>
            <person name="Burrell A."/>
            <person name="Roof S."/>
            <person name="Strawn L."/>
            <person name="Fortes E.D."/>
            <person name="Nightingale K.K."/>
            <person name="Kephart D."/>
            <person name="Wiedmann M."/>
        </authorList>
    </citation>
    <scope>NUCLEOTIDE SEQUENCE [LARGE SCALE GENOMIC DNA]</scope>
    <source>
        <strain evidence="2">FSL F6-971</strain>
    </source>
</reference>
<dbReference type="PATRIC" id="fig|1265819.5.peg.1855"/>
<dbReference type="EMBL" id="AODD01000012">
    <property type="protein sequence ID" value="EUJ23351.1"/>
    <property type="molecule type" value="Genomic_DNA"/>
</dbReference>
<dbReference type="GO" id="GO:0004180">
    <property type="term" value="F:carboxypeptidase activity"/>
    <property type="evidence" value="ECO:0007669"/>
    <property type="project" value="UniProtKB-KW"/>
</dbReference>